<feature type="region of interest" description="Disordered" evidence="1">
    <location>
        <begin position="1"/>
        <end position="32"/>
    </location>
</feature>
<gene>
    <name evidence="2" type="ORF">RO3G_04436</name>
</gene>
<reference evidence="2 3" key="1">
    <citation type="journal article" date="2009" name="PLoS Genet.">
        <title>Genomic analysis of the basal lineage fungus Rhizopus oryzae reveals a whole-genome duplication.</title>
        <authorList>
            <person name="Ma L.-J."/>
            <person name="Ibrahim A.S."/>
            <person name="Skory C."/>
            <person name="Grabherr M.G."/>
            <person name="Burger G."/>
            <person name="Butler M."/>
            <person name="Elias M."/>
            <person name="Idnurm A."/>
            <person name="Lang B.F."/>
            <person name="Sone T."/>
            <person name="Abe A."/>
            <person name="Calvo S.E."/>
            <person name="Corrochano L.M."/>
            <person name="Engels R."/>
            <person name="Fu J."/>
            <person name="Hansberg W."/>
            <person name="Kim J.-M."/>
            <person name="Kodira C.D."/>
            <person name="Koehrsen M.J."/>
            <person name="Liu B."/>
            <person name="Miranda-Saavedra D."/>
            <person name="O'Leary S."/>
            <person name="Ortiz-Castellanos L."/>
            <person name="Poulter R."/>
            <person name="Rodriguez-Romero J."/>
            <person name="Ruiz-Herrera J."/>
            <person name="Shen Y.-Q."/>
            <person name="Zeng Q."/>
            <person name="Galagan J."/>
            <person name="Birren B.W."/>
            <person name="Cuomo C.A."/>
            <person name="Wickes B.L."/>
        </authorList>
    </citation>
    <scope>NUCLEOTIDE SEQUENCE [LARGE SCALE GENOMIC DNA]</scope>
    <source>
        <strain evidence="3">RA 99-880 / ATCC MYA-4621 / FGSC 9543 / NRRL 43880</strain>
    </source>
</reference>
<dbReference type="InParanoid" id="I1BU51"/>
<dbReference type="RefSeq" id="XP_067515127.1">
    <property type="nucleotide sequence ID" value="XM_067659026.1"/>
</dbReference>
<dbReference type="GeneID" id="93611407"/>
<feature type="compositionally biased region" description="Polar residues" evidence="1">
    <location>
        <begin position="1"/>
        <end position="19"/>
    </location>
</feature>
<protein>
    <submittedName>
        <fullName evidence="2">Uncharacterized protein</fullName>
    </submittedName>
</protein>
<dbReference type="Proteomes" id="UP000009138">
    <property type="component" value="Unassembled WGS sequence"/>
</dbReference>
<name>I1BU51_RHIO9</name>
<dbReference type="VEuPathDB" id="FungiDB:RO3G_04436"/>
<feature type="compositionally biased region" description="Low complexity" evidence="1">
    <location>
        <begin position="20"/>
        <end position="32"/>
    </location>
</feature>
<sequence length="357" mass="40975">MTSIESVSANTSLEKTLSLKSDSTQKQQQQTIDQRRALLRELEAEKAQDENENKRLEDQLNKLQKKVKQRAEDMKILENNYQLHLQSMRCSDNDPKSISIQLIELRAEIKKLAQELLPFAEPKTTTEKLSTLWLNLTETIERLGDPYLSPERILLLTEKFMMDVLVQNLNTNHFPGLSCHAEFLEIQDWFDHHDPSSFFLVRLRQELSLLIVNSKTDDVEERRKKSVERNWHHIYRGLQKSYPKSYLSAPADNVGLLKKQQAYSLSLRQLVEKVVDLGYAIKGQEAYITAMDVKEGVQTFDANVMEDEDGQKSGTIALCISPPFVIKVSDHYEPLVKGRVLCFPELSTDAASHTVNT</sequence>
<keyword evidence="3" id="KW-1185">Reference proteome</keyword>
<dbReference type="eggNOG" id="ENOG502TA2R">
    <property type="taxonomic scope" value="Eukaryota"/>
</dbReference>
<dbReference type="AlphaFoldDB" id="I1BU51"/>
<organism evidence="2 3">
    <name type="scientific">Rhizopus delemar (strain RA 99-880 / ATCC MYA-4621 / FGSC 9543 / NRRL 43880)</name>
    <name type="common">Mucormycosis agent</name>
    <name type="synonym">Rhizopus arrhizus var. delemar</name>
    <dbReference type="NCBI Taxonomy" id="246409"/>
    <lineage>
        <taxon>Eukaryota</taxon>
        <taxon>Fungi</taxon>
        <taxon>Fungi incertae sedis</taxon>
        <taxon>Mucoromycota</taxon>
        <taxon>Mucoromycotina</taxon>
        <taxon>Mucoromycetes</taxon>
        <taxon>Mucorales</taxon>
        <taxon>Mucorineae</taxon>
        <taxon>Rhizopodaceae</taxon>
        <taxon>Rhizopus</taxon>
    </lineage>
</organism>
<proteinExistence type="predicted"/>
<dbReference type="STRING" id="246409.I1BU51"/>
<evidence type="ECO:0000313" key="3">
    <source>
        <dbReference type="Proteomes" id="UP000009138"/>
    </source>
</evidence>
<dbReference type="OrthoDB" id="2368002at2759"/>
<evidence type="ECO:0000256" key="1">
    <source>
        <dbReference type="SAM" id="MobiDB-lite"/>
    </source>
</evidence>
<dbReference type="EMBL" id="CH476734">
    <property type="protein sequence ID" value="EIE79731.1"/>
    <property type="molecule type" value="Genomic_DNA"/>
</dbReference>
<dbReference type="OMA" id="HAEPLIT"/>
<accession>I1BU51</accession>
<evidence type="ECO:0000313" key="2">
    <source>
        <dbReference type="EMBL" id="EIE79731.1"/>
    </source>
</evidence>